<proteinExistence type="predicted"/>
<comment type="caution">
    <text evidence="2">The sequence shown here is derived from an EMBL/GenBank/DDBJ whole genome shotgun (WGS) entry which is preliminary data.</text>
</comment>
<keyword evidence="1" id="KW-1133">Transmembrane helix</keyword>
<feature type="transmembrane region" description="Helical" evidence="1">
    <location>
        <begin position="6"/>
        <end position="23"/>
    </location>
</feature>
<protein>
    <submittedName>
        <fullName evidence="2">Uncharacterized protein</fullName>
    </submittedName>
</protein>
<sequence>MQKRMIVLAIAIMAFILGLIYLGQGDFAREAWRDIWGVFGGL</sequence>
<keyword evidence="1" id="KW-0472">Membrane</keyword>
<dbReference type="AlphaFoldDB" id="A0A0F9D989"/>
<gene>
    <name evidence="2" type="ORF">LCGC14_2573700</name>
</gene>
<evidence type="ECO:0000256" key="1">
    <source>
        <dbReference type="SAM" id="Phobius"/>
    </source>
</evidence>
<reference evidence="2" key="1">
    <citation type="journal article" date="2015" name="Nature">
        <title>Complex archaea that bridge the gap between prokaryotes and eukaryotes.</title>
        <authorList>
            <person name="Spang A."/>
            <person name="Saw J.H."/>
            <person name="Jorgensen S.L."/>
            <person name="Zaremba-Niedzwiedzka K."/>
            <person name="Martijn J."/>
            <person name="Lind A.E."/>
            <person name="van Eijk R."/>
            <person name="Schleper C."/>
            <person name="Guy L."/>
            <person name="Ettema T.J."/>
        </authorList>
    </citation>
    <scope>NUCLEOTIDE SEQUENCE</scope>
</reference>
<dbReference type="EMBL" id="LAZR01042796">
    <property type="protein sequence ID" value="KKL08653.1"/>
    <property type="molecule type" value="Genomic_DNA"/>
</dbReference>
<organism evidence="2">
    <name type="scientific">marine sediment metagenome</name>
    <dbReference type="NCBI Taxonomy" id="412755"/>
    <lineage>
        <taxon>unclassified sequences</taxon>
        <taxon>metagenomes</taxon>
        <taxon>ecological metagenomes</taxon>
    </lineage>
</organism>
<accession>A0A0F9D989</accession>
<evidence type="ECO:0000313" key="2">
    <source>
        <dbReference type="EMBL" id="KKL08653.1"/>
    </source>
</evidence>
<name>A0A0F9D989_9ZZZZ</name>
<keyword evidence="1" id="KW-0812">Transmembrane</keyword>